<evidence type="ECO:0000313" key="3">
    <source>
        <dbReference type="EMBL" id="CAB4197914.1"/>
    </source>
</evidence>
<accession>A0A6J5NCC7</accession>
<evidence type="ECO:0000313" key="1">
    <source>
        <dbReference type="EMBL" id="CAB4155161.1"/>
    </source>
</evidence>
<evidence type="ECO:0000313" key="2">
    <source>
        <dbReference type="EMBL" id="CAB4171003.1"/>
    </source>
</evidence>
<organism evidence="1">
    <name type="scientific">uncultured Caudovirales phage</name>
    <dbReference type="NCBI Taxonomy" id="2100421"/>
    <lineage>
        <taxon>Viruses</taxon>
        <taxon>Duplodnaviria</taxon>
        <taxon>Heunggongvirae</taxon>
        <taxon>Uroviricota</taxon>
        <taxon>Caudoviricetes</taxon>
        <taxon>Peduoviridae</taxon>
        <taxon>Maltschvirus</taxon>
        <taxon>Maltschvirus maltsch</taxon>
    </lineage>
</organism>
<proteinExistence type="predicted"/>
<dbReference type="EMBL" id="LR796859">
    <property type="protein sequence ID" value="CAB4171003.1"/>
    <property type="molecule type" value="Genomic_DNA"/>
</dbReference>
<reference evidence="1" key="1">
    <citation type="submission" date="2020-04" db="EMBL/GenBank/DDBJ databases">
        <authorList>
            <person name="Chiriac C."/>
            <person name="Salcher M."/>
            <person name="Ghai R."/>
            <person name="Kavagutti S V."/>
        </authorList>
    </citation>
    <scope>NUCLEOTIDE SEQUENCE</scope>
</reference>
<gene>
    <name evidence="3" type="ORF">UFOVP1307_38</name>
    <name evidence="1" type="ORF">UFOVP651_85</name>
    <name evidence="2" type="ORF">UFOVP902_164</name>
</gene>
<sequence length="56" mass="6443">MKFKNKITDDIEDARNIVQMVGRAIKEGNTDVHSALDNLARAMKKLDSARYHLDRE</sequence>
<protein>
    <submittedName>
        <fullName evidence="1">Uncharacterized protein</fullName>
    </submittedName>
</protein>
<name>A0A6J5NCC7_9CAUD</name>
<dbReference type="EMBL" id="LR796625">
    <property type="protein sequence ID" value="CAB4155161.1"/>
    <property type="molecule type" value="Genomic_DNA"/>
</dbReference>
<dbReference type="EMBL" id="LR797270">
    <property type="protein sequence ID" value="CAB4197914.1"/>
    <property type="molecule type" value="Genomic_DNA"/>
</dbReference>